<feature type="compositionally biased region" description="Basic and acidic residues" evidence="1">
    <location>
        <begin position="7"/>
        <end position="28"/>
    </location>
</feature>
<name>A0A4D7YWG6_AGRTU</name>
<dbReference type="AlphaFoldDB" id="A0A4D7YWG6"/>
<feature type="region of interest" description="Disordered" evidence="1">
    <location>
        <begin position="1"/>
        <end position="39"/>
    </location>
</feature>
<reference evidence="2 3" key="1">
    <citation type="submission" date="2019-04" db="EMBL/GenBank/DDBJ databases">
        <title>Complete genome sequence of Agrobacterium tumefaciens CFBP7129.</title>
        <authorList>
            <person name="Haryono M."/>
            <person name="Lin Y.-C."/>
            <person name="Lai E.-M."/>
            <person name="Kuo C.-H."/>
        </authorList>
    </citation>
    <scope>NUCLEOTIDE SEQUENCE [LARGE SCALE GENOMIC DNA]</scope>
    <source>
        <strain evidence="2 3">CFBP7129</strain>
    </source>
</reference>
<dbReference type="EMBL" id="CP039922">
    <property type="protein sequence ID" value="QCL93853.1"/>
    <property type="molecule type" value="Genomic_DNA"/>
</dbReference>
<evidence type="ECO:0000313" key="2">
    <source>
        <dbReference type="EMBL" id="QCL93853.1"/>
    </source>
</evidence>
<accession>A0A4D7YWG6</accession>
<sequence>MFFKQKRAYEDSHRKNREKRADDRDRANKQQQRKHGKGTPVALMLPNIEFHAANIVVGIVRPRPVMGGRNACTLIVLEQDDRCHGHASLAW</sequence>
<organism evidence="2 3">
    <name type="scientific">Agrobacterium tumefaciens</name>
    <dbReference type="NCBI Taxonomy" id="358"/>
    <lineage>
        <taxon>Bacteria</taxon>
        <taxon>Pseudomonadati</taxon>
        <taxon>Pseudomonadota</taxon>
        <taxon>Alphaproteobacteria</taxon>
        <taxon>Hyphomicrobiales</taxon>
        <taxon>Rhizobiaceae</taxon>
        <taxon>Rhizobium/Agrobacterium group</taxon>
        <taxon>Agrobacterium</taxon>
        <taxon>Agrobacterium tumefaciens complex</taxon>
    </lineage>
</organism>
<proteinExistence type="predicted"/>
<evidence type="ECO:0000313" key="3">
    <source>
        <dbReference type="Proteomes" id="UP000298649"/>
    </source>
</evidence>
<gene>
    <name evidence="2" type="ORF">CFBP7129_06335</name>
</gene>
<evidence type="ECO:0000256" key="1">
    <source>
        <dbReference type="SAM" id="MobiDB-lite"/>
    </source>
</evidence>
<dbReference type="Proteomes" id="UP000298649">
    <property type="component" value="Chromosome circular"/>
</dbReference>
<protein>
    <submittedName>
        <fullName evidence="2">Uncharacterized protein</fullName>
    </submittedName>
</protein>